<comment type="caution">
    <text evidence="2">The sequence shown here is derived from an EMBL/GenBank/DDBJ whole genome shotgun (WGS) entry which is preliminary data.</text>
</comment>
<dbReference type="HOGENOM" id="CLU_301498_0_0_1"/>
<accession>G4TNE6</accession>
<feature type="region of interest" description="Disordered" evidence="1">
    <location>
        <begin position="139"/>
        <end position="208"/>
    </location>
</feature>
<evidence type="ECO:0000256" key="1">
    <source>
        <dbReference type="SAM" id="MobiDB-lite"/>
    </source>
</evidence>
<reference evidence="2 3" key="1">
    <citation type="journal article" date="2011" name="PLoS Pathog.">
        <title>Endophytic Life Strategies Decoded by Genome and Transcriptome Analyses of the Mutualistic Root Symbiont Piriformospora indica.</title>
        <authorList>
            <person name="Zuccaro A."/>
            <person name="Lahrmann U."/>
            <person name="Guldener U."/>
            <person name="Langen G."/>
            <person name="Pfiffi S."/>
            <person name="Biedenkopf D."/>
            <person name="Wong P."/>
            <person name="Samans B."/>
            <person name="Grimm C."/>
            <person name="Basiewicz M."/>
            <person name="Murat C."/>
            <person name="Martin F."/>
            <person name="Kogel K.H."/>
        </authorList>
    </citation>
    <scope>NUCLEOTIDE SEQUENCE [LARGE SCALE GENOMIC DNA]</scope>
    <source>
        <strain evidence="2 3">DSM 11827</strain>
    </source>
</reference>
<keyword evidence="3" id="KW-1185">Reference proteome</keyword>
<name>G4TNE6_SERID</name>
<dbReference type="EMBL" id="CAFZ01000186">
    <property type="protein sequence ID" value="CCA72839.1"/>
    <property type="molecule type" value="Genomic_DNA"/>
</dbReference>
<feature type="region of interest" description="Disordered" evidence="1">
    <location>
        <begin position="721"/>
        <end position="749"/>
    </location>
</feature>
<feature type="compositionally biased region" description="Polar residues" evidence="1">
    <location>
        <begin position="167"/>
        <end position="197"/>
    </location>
</feature>
<organism evidence="2 3">
    <name type="scientific">Serendipita indica (strain DSM 11827)</name>
    <name type="common">Root endophyte fungus</name>
    <name type="synonym">Piriformospora indica</name>
    <dbReference type="NCBI Taxonomy" id="1109443"/>
    <lineage>
        <taxon>Eukaryota</taxon>
        <taxon>Fungi</taxon>
        <taxon>Dikarya</taxon>
        <taxon>Basidiomycota</taxon>
        <taxon>Agaricomycotina</taxon>
        <taxon>Agaricomycetes</taxon>
        <taxon>Sebacinales</taxon>
        <taxon>Serendipitaceae</taxon>
        <taxon>Serendipita</taxon>
    </lineage>
</organism>
<feature type="compositionally biased region" description="Basic residues" evidence="1">
    <location>
        <begin position="402"/>
        <end position="413"/>
    </location>
</feature>
<sequence>MASTGGRIDPYPKTTVPLKLKEIFHSLGIKADEKERVPWNIVPYILYDKGFYLAGLPTSIFYGTDKPSDEQRRQRLETYLQWPPPGPNPLVLLKQACSTDGLVRLVPRPDGSDIVFQTISEDGTTLDIPRWRAPRPARKTIAKHTQPSGPSLPFASSPHPPEVLNRKFTSAPGNATVQQPSAPESLNTSAHVTQPTLNEPGPPDPRQISTLTPLPSLGNPFPGSAVVAPLAFRQLLKSLGLQETKQGFIPWRALPDQLWTKGLYITGIPASVFLGSIDPAIDVIENALKGNLTPRWNPSTQSALLKASEKGDIKVLPRPKDRDVILEVITKHGPVDLVKWRAQPQVARAQRIRPPPVVMSPSVSPSDEGGDTRSITPTTPITPHRSQSASLRKALIEGGNKRQPKSTLRSRKKETKEEEVDLFRYAKEVPLKLRKLLLQAGIEEDPEERGYIPWETIPHQLWNKGVYISGFPANFVLGKKSLEQIRKFPWKPQRFFLQNAEATHGLQKVLNQGLVQVQKRPLDRDVVFEIIDEKGTHIDIGKWEEIDAESESDGHMDEVMPQKPTTSGQSWHAQVTALMDQLAEMLVEAGVQLAPHETRQGKYKIVWHTLPKLLHQAKVCLVGFPLELLPYFKLHKQLLGRWAIRWNGETLDKVVNLLDYEGIAVEKWDETTQTIVQAFNEQNERFEFTWDDFINAEKDDPDMRARNGVIMALVDGSSIGRRRRRADTSEDEDSAMQYDSPDTLSGQTKRKGSFVFDHRIVKRPRVAASDDEMMKIEVGTSADVDLRPSQDETQSEVETLLGGMSLEGEPITGPMHQSVETFRSMNRKLRRRKESIKSLIAILLYHQIPCIYDNGREVSYFLPWTQLPRHLAARRYYLAGFPDVCAPVVDNDLVLIQSGPRYWDDAQWEALEKALKEDKIDAFPSPRKAMFELVEKDGKLTMSNLGYSKSWLQSHFGTEAGSSASIYAWDPDVMDPIVMETELEWGPEDLP</sequence>
<proteinExistence type="predicted"/>
<dbReference type="AlphaFoldDB" id="G4TNE6"/>
<evidence type="ECO:0000313" key="2">
    <source>
        <dbReference type="EMBL" id="CCA72839.1"/>
    </source>
</evidence>
<evidence type="ECO:0000313" key="3">
    <source>
        <dbReference type="Proteomes" id="UP000007148"/>
    </source>
</evidence>
<dbReference type="OrthoDB" id="3140235at2759"/>
<protein>
    <submittedName>
        <fullName evidence="2">Uncharacterized protein</fullName>
    </submittedName>
</protein>
<feature type="region of interest" description="Disordered" evidence="1">
    <location>
        <begin position="355"/>
        <end position="414"/>
    </location>
</feature>
<dbReference type="InParanoid" id="G4TNE6"/>
<dbReference type="Proteomes" id="UP000007148">
    <property type="component" value="Unassembled WGS sequence"/>
</dbReference>
<gene>
    <name evidence="2" type="ORF">PIIN_06775</name>
</gene>